<keyword evidence="1" id="KW-1185">Reference proteome</keyword>
<sequence length="363" mass="40854">MGRAKDVVKIALRSDPSRDSNQHPEVIYAILKQHFSDISYSCMPLAADFYSTLPEHKESAFDYWVRLNKAADVADESLRRQGKRMEDVNKEVAMMFVRHCPDQSLAMVFKSKLVEQWTAKEVQERIDEYQCEMKTKRTEVSSLPRQNAALMLNSEESHSEYSLDCALQSCKQTIEQPRRLYESVPTSQSSVDRMTDMLSKVLESVNALRATNSFSAPQHTRRGRDRCRICSEGSHSTLQHCRTHCLCFACHQPGHLSLCYPAASHQCAVTAPPVKIDSLHSERGSVGISNASLKHTVDLKVKFESIKQSLPSTATVIMQNTSHLLTSDSLFHTPVVINESITVRAMLDTGSMACTISENIERK</sequence>
<organism evidence="1 2">
    <name type="scientific">Clupea harengus</name>
    <name type="common">Atlantic herring</name>
    <dbReference type="NCBI Taxonomy" id="7950"/>
    <lineage>
        <taxon>Eukaryota</taxon>
        <taxon>Metazoa</taxon>
        <taxon>Chordata</taxon>
        <taxon>Craniata</taxon>
        <taxon>Vertebrata</taxon>
        <taxon>Euteleostomi</taxon>
        <taxon>Actinopterygii</taxon>
        <taxon>Neopterygii</taxon>
        <taxon>Teleostei</taxon>
        <taxon>Clupei</taxon>
        <taxon>Clupeiformes</taxon>
        <taxon>Clupeoidei</taxon>
        <taxon>Clupeidae</taxon>
        <taxon>Clupea</taxon>
    </lineage>
</organism>
<protein>
    <submittedName>
        <fullName evidence="2">Uncharacterized protein LOC122128886</fullName>
    </submittedName>
</protein>
<reference evidence="2" key="1">
    <citation type="submission" date="2025-08" db="UniProtKB">
        <authorList>
            <consortium name="RefSeq"/>
        </authorList>
    </citation>
    <scope>IDENTIFICATION</scope>
</reference>
<proteinExistence type="predicted"/>
<dbReference type="KEGG" id="char:122128886"/>
<dbReference type="AlphaFoldDB" id="A0A8M1KD67"/>
<dbReference type="RefSeq" id="XP_042559844.1">
    <property type="nucleotide sequence ID" value="XM_042703910.1"/>
</dbReference>
<evidence type="ECO:0000313" key="1">
    <source>
        <dbReference type="Proteomes" id="UP000515152"/>
    </source>
</evidence>
<dbReference type="Proteomes" id="UP000515152">
    <property type="component" value="Chromosome 26"/>
</dbReference>
<evidence type="ECO:0000313" key="2">
    <source>
        <dbReference type="RefSeq" id="XP_042559844.1"/>
    </source>
</evidence>
<accession>A0A8M1KD67</accession>
<name>A0A8M1KD67_CLUHA</name>
<dbReference type="GeneID" id="122128886"/>
<gene>
    <name evidence="2" type="primary">LOC122128886</name>
</gene>